<dbReference type="GO" id="GO:0006364">
    <property type="term" value="P:rRNA processing"/>
    <property type="evidence" value="ECO:0007669"/>
    <property type="project" value="InterPro"/>
</dbReference>
<dbReference type="EMBL" id="LODT01000048">
    <property type="protein sequence ID" value="KYQ88709.1"/>
    <property type="molecule type" value="Genomic_DNA"/>
</dbReference>
<organism evidence="8 9">
    <name type="scientific">Tieghemostelium lacteum</name>
    <name type="common">Slime mold</name>
    <name type="synonym">Dictyostelium lacteum</name>
    <dbReference type="NCBI Taxonomy" id="361077"/>
    <lineage>
        <taxon>Eukaryota</taxon>
        <taxon>Amoebozoa</taxon>
        <taxon>Evosea</taxon>
        <taxon>Eumycetozoa</taxon>
        <taxon>Dictyostelia</taxon>
        <taxon>Dictyosteliales</taxon>
        <taxon>Raperosteliaceae</taxon>
        <taxon>Tieghemostelium</taxon>
    </lineage>
</organism>
<accession>A0A151Z422</accession>
<feature type="compositionally biased region" description="Basic and acidic residues" evidence="5">
    <location>
        <begin position="441"/>
        <end position="459"/>
    </location>
</feature>
<evidence type="ECO:0000256" key="2">
    <source>
        <dbReference type="ARBA" id="ARBA00009087"/>
    </source>
</evidence>
<evidence type="ECO:0000313" key="8">
    <source>
        <dbReference type="EMBL" id="KYQ88709.1"/>
    </source>
</evidence>
<dbReference type="Pfam" id="PF25121">
    <property type="entry name" value="RRM_ESF1"/>
    <property type="match status" value="1"/>
</dbReference>
<feature type="compositionally biased region" description="Acidic residues" evidence="5">
    <location>
        <begin position="137"/>
        <end position="161"/>
    </location>
</feature>
<dbReference type="PANTHER" id="PTHR12202">
    <property type="entry name" value="ESF1 HOMOLOG"/>
    <property type="match status" value="1"/>
</dbReference>
<comment type="subcellular location">
    <subcellularLocation>
        <location evidence="1">Nucleus</location>
        <location evidence="1">Nucleolus</location>
    </subcellularLocation>
</comment>
<reference evidence="8 9" key="1">
    <citation type="submission" date="2015-12" db="EMBL/GenBank/DDBJ databases">
        <title>Dictyostelia acquired genes for synthesis and detection of signals that induce cell-type specialization by lateral gene transfer from prokaryotes.</title>
        <authorList>
            <person name="Gloeckner G."/>
            <person name="Schaap P."/>
        </authorList>
    </citation>
    <scope>NUCLEOTIDE SEQUENCE [LARGE SCALE GENOMIC DNA]</scope>
    <source>
        <strain evidence="8 9">TK</strain>
    </source>
</reference>
<evidence type="ECO:0000256" key="3">
    <source>
        <dbReference type="ARBA" id="ARBA00023054"/>
    </source>
</evidence>
<evidence type="ECO:0000313" key="9">
    <source>
        <dbReference type="Proteomes" id="UP000076078"/>
    </source>
</evidence>
<feature type="compositionally biased region" description="Basic and acidic residues" evidence="5">
    <location>
        <begin position="110"/>
        <end position="122"/>
    </location>
</feature>
<feature type="domain" description="ESF1 RRM" evidence="7">
    <location>
        <begin position="169"/>
        <end position="333"/>
    </location>
</feature>
<dbReference type="Proteomes" id="UP000076078">
    <property type="component" value="Unassembled WGS sequence"/>
</dbReference>
<comment type="similarity">
    <text evidence="2">Belongs to the ESF1 family.</text>
</comment>
<dbReference type="STRING" id="361077.A0A151Z422"/>
<dbReference type="Pfam" id="PF08159">
    <property type="entry name" value="NUC153"/>
    <property type="match status" value="1"/>
</dbReference>
<feature type="compositionally biased region" description="Basic and acidic residues" evidence="5">
    <location>
        <begin position="561"/>
        <end position="571"/>
    </location>
</feature>
<comment type="caution">
    <text evidence="8">The sequence shown here is derived from an EMBL/GenBank/DDBJ whole genome shotgun (WGS) entry which is preliminary data.</text>
</comment>
<dbReference type="InterPro" id="IPR012580">
    <property type="entry name" value="NUC153"/>
</dbReference>
<dbReference type="InterPro" id="IPR056750">
    <property type="entry name" value="RRM_ESF1"/>
</dbReference>
<gene>
    <name evidence="8" type="ORF">DLAC_10730</name>
</gene>
<dbReference type="OrthoDB" id="431825at2759"/>
<dbReference type="PANTHER" id="PTHR12202:SF0">
    <property type="entry name" value="ESF1 HOMOLOG"/>
    <property type="match status" value="1"/>
</dbReference>
<dbReference type="AlphaFoldDB" id="A0A151Z422"/>
<feature type="compositionally biased region" description="Basic and acidic residues" evidence="5">
    <location>
        <begin position="697"/>
        <end position="710"/>
    </location>
</feature>
<dbReference type="InterPro" id="IPR039754">
    <property type="entry name" value="Esf1"/>
</dbReference>
<proteinExistence type="inferred from homology"/>
<feature type="region of interest" description="Disordered" evidence="5">
    <location>
        <begin position="441"/>
        <end position="659"/>
    </location>
</feature>
<keyword evidence="3" id="KW-0175">Coiled coil</keyword>
<dbReference type="GO" id="GO:0003723">
    <property type="term" value="F:RNA binding"/>
    <property type="evidence" value="ECO:0007669"/>
    <property type="project" value="TreeGrafter"/>
</dbReference>
<dbReference type="GO" id="GO:0005730">
    <property type="term" value="C:nucleolus"/>
    <property type="evidence" value="ECO:0007669"/>
    <property type="project" value="UniProtKB-SubCell"/>
</dbReference>
<feature type="compositionally biased region" description="Basic and acidic residues" evidence="5">
    <location>
        <begin position="516"/>
        <end position="532"/>
    </location>
</feature>
<evidence type="ECO:0000259" key="7">
    <source>
        <dbReference type="Pfam" id="PF25121"/>
    </source>
</evidence>
<feature type="compositionally biased region" description="Basic and acidic residues" evidence="5">
    <location>
        <begin position="10"/>
        <end position="20"/>
    </location>
</feature>
<keyword evidence="4" id="KW-0539">Nucleus</keyword>
<evidence type="ECO:0000256" key="4">
    <source>
        <dbReference type="ARBA" id="ARBA00023242"/>
    </source>
</evidence>
<keyword evidence="9" id="KW-1185">Reference proteome</keyword>
<protein>
    <submittedName>
        <fullName evidence="8">Uncharacterized protein</fullName>
    </submittedName>
</protein>
<sequence length="771" mass="89044">MSTAPKKRGNNREQITDKRFSTAQYDPKFKIKKREDNTTKLDPRFKKVLSGEFNSKAKIDEYGRRIDNKKTNNKSVQKTYTFDDDEEKEKLEEKVVKKVEKPIIDSSDSESDKEVLDEDGKNEVVTYGGFEYNSDTESSDYESSDEDVESEEEEDEEDEEDIPRGDAFKRFAVMNCDWENITSKDLFVLLNSFVPKGGYLVSVTVYPSDFGLEQLAAEKALGPSHDIFAKSDSKKPIQTKPSSSTITLEKQAKGTMEVETFDGAGFDLEKLRKYELSKLKYYYAIVECDSVQTASTIYDECEGMEIEDTANVLDLRFVPDDQEFKNEPRDTCTELPVVSPNFNFETNVLKGTVVDFTWDQNKQRKKMLTKNFSKDDVREEDLKAYLAEPESSDDSEIEGENSTQKKLTIRNKYASLLSGLTGDQEEKDDIKITFNSAFSDNKKTLSDDSDEDVKVKFDDQEMDDSDSEDEMSGDDDIVNGDNESDMDEDREDLKDMILNGSDEDDEDVKEITITPDLEKVGKNLLKEKKNRESASAWEEYQQKKKDKKAQKKKEKKLQYQLEKEKEEDSQKSSRQKKKRGNVQTEEEKRAAAEMELILMDDQESGNKRKGYNKKSMEIEAKLNSIDPKERKRQEKKLQKKNQKGDKGEEKLVNKEEEGFKFDSKDVRINKIFSDPNFAIDPTDPKFQRRNAMVELLNEKKSRRAQERNQQEYELLQKQAKESQQTATSSSDDSNFKVTKDNLAQMTQNIKRKAETHLTKNQSSFQKKFKNK</sequence>
<feature type="domain" description="NUC153" evidence="6">
    <location>
        <begin position="669"/>
        <end position="692"/>
    </location>
</feature>
<evidence type="ECO:0000256" key="5">
    <source>
        <dbReference type="SAM" id="MobiDB-lite"/>
    </source>
</evidence>
<evidence type="ECO:0000259" key="6">
    <source>
        <dbReference type="Pfam" id="PF08159"/>
    </source>
</evidence>
<evidence type="ECO:0000256" key="1">
    <source>
        <dbReference type="ARBA" id="ARBA00004604"/>
    </source>
</evidence>
<name>A0A151Z422_TIELA</name>
<feature type="region of interest" description="Disordered" evidence="5">
    <location>
        <begin position="96"/>
        <end position="165"/>
    </location>
</feature>
<dbReference type="FunCoup" id="A0A151Z422">
    <property type="interactions" value="335"/>
</dbReference>
<feature type="compositionally biased region" description="Low complexity" evidence="5">
    <location>
        <begin position="722"/>
        <end position="732"/>
    </location>
</feature>
<dbReference type="InParanoid" id="A0A151Z422"/>
<feature type="compositionally biased region" description="Acidic residues" evidence="5">
    <location>
        <begin position="460"/>
        <end position="490"/>
    </location>
</feature>
<feature type="compositionally biased region" description="Basic and acidic residues" evidence="5">
    <location>
        <begin position="614"/>
        <end position="659"/>
    </location>
</feature>
<feature type="compositionally biased region" description="Basic residues" evidence="5">
    <location>
        <begin position="544"/>
        <end position="555"/>
    </location>
</feature>
<feature type="region of interest" description="Disordered" evidence="5">
    <location>
        <begin position="697"/>
        <end position="771"/>
    </location>
</feature>
<feature type="region of interest" description="Disordered" evidence="5">
    <location>
        <begin position="1"/>
        <end position="24"/>
    </location>
</feature>
<dbReference type="OMA" id="YEMEMSW"/>